<evidence type="ECO:0000313" key="1">
    <source>
        <dbReference type="EMBL" id="KAB4178866.1"/>
    </source>
</evidence>
<protein>
    <submittedName>
        <fullName evidence="1">Transposase</fullName>
    </submittedName>
</protein>
<dbReference type="AlphaFoldDB" id="A0A7J5GPS0"/>
<organism evidence="1 2">
    <name type="scientific">Bacteroides uniformis</name>
    <dbReference type="NCBI Taxonomy" id="820"/>
    <lineage>
        <taxon>Bacteria</taxon>
        <taxon>Pseudomonadati</taxon>
        <taxon>Bacteroidota</taxon>
        <taxon>Bacteroidia</taxon>
        <taxon>Bacteroidales</taxon>
        <taxon>Bacteroidaceae</taxon>
        <taxon>Bacteroides</taxon>
    </lineage>
</organism>
<gene>
    <name evidence="1" type="ORF">GAQ34_23020</name>
</gene>
<sequence>FVNRQTNAGAESFNAKVKAFRSQFRGVADIPFFLFRLTKLCA</sequence>
<feature type="non-terminal residue" evidence="1">
    <location>
        <position position="1"/>
    </location>
</feature>
<accession>A0A7J5GPS0</accession>
<reference evidence="1 2" key="1">
    <citation type="journal article" date="2019" name="Nat. Med.">
        <title>A library of human gut bacterial isolates paired with longitudinal multiomics data enables mechanistic microbiome research.</title>
        <authorList>
            <person name="Poyet M."/>
            <person name="Groussin M."/>
            <person name="Gibbons S.M."/>
            <person name="Avila-Pacheco J."/>
            <person name="Jiang X."/>
            <person name="Kearney S.M."/>
            <person name="Perrotta A.R."/>
            <person name="Berdy B."/>
            <person name="Zhao S."/>
            <person name="Lieberman T.D."/>
            <person name="Swanson P.K."/>
            <person name="Smith M."/>
            <person name="Roesemann S."/>
            <person name="Alexander J.E."/>
            <person name="Rich S.A."/>
            <person name="Livny J."/>
            <person name="Vlamakis H."/>
            <person name="Clish C."/>
            <person name="Bullock K."/>
            <person name="Deik A."/>
            <person name="Scott J."/>
            <person name="Pierce K.A."/>
            <person name="Xavier R.J."/>
            <person name="Alm E.J."/>
        </authorList>
    </citation>
    <scope>NUCLEOTIDE SEQUENCE [LARGE SCALE GENOMIC DNA]</scope>
    <source>
        <strain evidence="1 2">BIOML-A21</strain>
    </source>
</reference>
<dbReference type="EMBL" id="WCUA01000175">
    <property type="protein sequence ID" value="KAB4178866.1"/>
    <property type="molecule type" value="Genomic_DNA"/>
</dbReference>
<comment type="caution">
    <text evidence="1">The sequence shown here is derived from an EMBL/GenBank/DDBJ whole genome shotgun (WGS) entry which is preliminary data.</text>
</comment>
<dbReference type="Proteomes" id="UP000442334">
    <property type="component" value="Unassembled WGS sequence"/>
</dbReference>
<proteinExistence type="predicted"/>
<name>A0A7J5GPS0_BACUN</name>
<evidence type="ECO:0000313" key="2">
    <source>
        <dbReference type="Proteomes" id="UP000442334"/>
    </source>
</evidence>